<keyword evidence="2" id="KW-1185">Reference proteome</keyword>
<gene>
    <name evidence="1" type="ORF">RDI58_030115</name>
</gene>
<comment type="caution">
    <text evidence="1">The sequence shown here is derived from an EMBL/GenBank/DDBJ whole genome shotgun (WGS) entry which is preliminary data.</text>
</comment>
<reference evidence="1 2" key="1">
    <citation type="submission" date="2024-02" db="EMBL/GenBank/DDBJ databases">
        <title>de novo genome assembly of Solanum bulbocastanum strain 11H21.</title>
        <authorList>
            <person name="Hosaka A.J."/>
        </authorList>
    </citation>
    <scope>NUCLEOTIDE SEQUENCE [LARGE SCALE GENOMIC DNA]</scope>
    <source>
        <tissue evidence="1">Young leaves</tissue>
    </source>
</reference>
<dbReference type="EMBL" id="JBANQN010000036">
    <property type="protein sequence ID" value="KAK6772588.1"/>
    <property type="molecule type" value="Genomic_DNA"/>
</dbReference>
<organism evidence="1 2">
    <name type="scientific">Solanum bulbocastanum</name>
    <name type="common">Wild potato</name>
    <dbReference type="NCBI Taxonomy" id="147425"/>
    <lineage>
        <taxon>Eukaryota</taxon>
        <taxon>Viridiplantae</taxon>
        <taxon>Streptophyta</taxon>
        <taxon>Embryophyta</taxon>
        <taxon>Tracheophyta</taxon>
        <taxon>Spermatophyta</taxon>
        <taxon>Magnoliopsida</taxon>
        <taxon>eudicotyledons</taxon>
        <taxon>Gunneridae</taxon>
        <taxon>Pentapetalae</taxon>
        <taxon>asterids</taxon>
        <taxon>lamiids</taxon>
        <taxon>Solanales</taxon>
        <taxon>Solanaceae</taxon>
        <taxon>Solanoideae</taxon>
        <taxon>Solaneae</taxon>
        <taxon>Solanum</taxon>
    </lineage>
</organism>
<sequence>MIKKLVVGLWDGPAGPP</sequence>
<dbReference type="AlphaFoldDB" id="A0AAN8Y0I3"/>
<protein>
    <submittedName>
        <fullName evidence="1">Uncharacterized protein</fullName>
    </submittedName>
</protein>
<dbReference type="Proteomes" id="UP001371456">
    <property type="component" value="Unassembled WGS sequence"/>
</dbReference>
<accession>A0AAN8Y0I3</accession>
<evidence type="ECO:0000313" key="2">
    <source>
        <dbReference type="Proteomes" id="UP001371456"/>
    </source>
</evidence>
<proteinExistence type="predicted"/>
<evidence type="ECO:0000313" key="1">
    <source>
        <dbReference type="EMBL" id="KAK6772588.1"/>
    </source>
</evidence>
<name>A0AAN8Y0I3_SOLBU</name>